<dbReference type="GO" id="GO:0003700">
    <property type="term" value="F:DNA-binding transcription factor activity"/>
    <property type="evidence" value="ECO:0007669"/>
    <property type="project" value="InterPro"/>
</dbReference>
<dbReference type="Pfam" id="PF04542">
    <property type="entry name" value="Sigma70_r2"/>
    <property type="match status" value="1"/>
</dbReference>
<dbReference type="Pfam" id="PF20239">
    <property type="entry name" value="DUF6596"/>
    <property type="match status" value="1"/>
</dbReference>
<dbReference type="STRING" id="1123265.GCA_000686625_03107"/>
<dbReference type="InterPro" id="IPR007627">
    <property type="entry name" value="RNA_pol_sigma70_r2"/>
</dbReference>
<dbReference type="Gene3D" id="1.10.1740.10">
    <property type="match status" value="1"/>
</dbReference>
<dbReference type="InterPro" id="IPR046531">
    <property type="entry name" value="DUF6596"/>
</dbReference>
<dbReference type="GeneID" id="78461312"/>
<feature type="domain" description="DUF6596" evidence="2">
    <location>
        <begin position="184"/>
        <end position="286"/>
    </location>
</feature>
<evidence type="ECO:0000313" key="4">
    <source>
        <dbReference type="Proteomes" id="UP000308196"/>
    </source>
</evidence>
<gene>
    <name evidence="3" type="ORF">NCTC11429_00501</name>
</gene>
<dbReference type="AlphaFoldDB" id="A0A4U9UK59"/>
<dbReference type="SUPFAM" id="SSF88659">
    <property type="entry name" value="Sigma3 and sigma4 domains of RNA polymerase sigma factors"/>
    <property type="match status" value="1"/>
</dbReference>
<name>A0A4U9UK59_9SPHI</name>
<dbReference type="GO" id="GO:0006352">
    <property type="term" value="P:DNA-templated transcription initiation"/>
    <property type="evidence" value="ECO:0007669"/>
    <property type="project" value="InterPro"/>
</dbReference>
<dbReference type="Proteomes" id="UP000308196">
    <property type="component" value="Chromosome"/>
</dbReference>
<feature type="domain" description="RNA polymerase sigma-70 region 2" evidence="1">
    <location>
        <begin position="32"/>
        <end position="75"/>
    </location>
</feature>
<dbReference type="RefSeq" id="WP_028069913.1">
    <property type="nucleotide sequence ID" value="NZ_CP141191.1"/>
</dbReference>
<dbReference type="InterPro" id="IPR013325">
    <property type="entry name" value="RNA_pol_sigma_r2"/>
</dbReference>
<evidence type="ECO:0000259" key="1">
    <source>
        <dbReference type="Pfam" id="PF04542"/>
    </source>
</evidence>
<evidence type="ECO:0000313" key="3">
    <source>
        <dbReference type="EMBL" id="VTR29781.1"/>
    </source>
</evidence>
<dbReference type="SUPFAM" id="SSF88946">
    <property type="entry name" value="Sigma2 domain of RNA polymerase sigma factors"/>
    <property type="match status" value="1"/>
</dbReference>
<protein>
    <submittedName>
        <fullName evidence="3">RNA polymerase sigma factor</fullName>
    </submittedName>
</protein>
<dbReference type="KEGG" id="stha:NCTC11429_00501"/>
<dbReference type="EMBL" id="LR590484">
    <property type="protein sequence ID" value="VTR29781.1"/>
    <property type="molecule type" value="Genomic_DNA"/>
</dbReference>
<dbReference type="PANTHER" id="PTHR47756">
    <property type="entry name" value="BLL6612 PROTEIN-RELATED"/>
    <property type="match status" value="1"/>
</dbReference>
<dbReference type="InterPro" id="IPR013324">
    <property type="entry name" value="RNA_pol_sigma_r3/r4-like"/>
</dbReference>
<evidence type="ECO:0000259" key="2">
    <source>
        <dbReference type="Pfam" id="PF20239"/>
    </source>
</evidence>
<organism evidence="3 4">
    <name type="scientific">Sphingobacterium thalpophilum</name>
    <dbReference type="NCBI Taxonomy" id="259"/>
    <lineage>
        <taxon>Bacteria</taxon>
        <taxon>Pseudomonadati</taxon>
        <taxon>Bacteroidota</taxon>
        <taxon>Sphingobacteriia</taxon>
        <taxon>Sphingobacteriales</taxon>
        <taxon>Sphingobacteriaceae</taxon>
        <taxon>Sphingobacterium</taxon>
    </lineage>
</organism>
<reference evidence="3 4" key="1">
    <citation type="submission" date="2019-05" db="EMBL/GenBank/DDBJ databases">
        <authorList>
            <consortium name="Pathogen Informatics"/>
        </authorList>
    </citation>
    <scope>NUCLEOTIDE SEQUENCE [LARGE SCALE GENOMIC DNA]</scope>
    <source>
        <strain evidence="3 4">NCTC11429</strain>
    </source>
</reference>
<dbReference type="PANTHER" id="PTHR47756:SF2">
    <property type="entry name" value="BLL6612 PROTEIN"/>
    <property type="match status" value="1"/>
</dbReference>
<accession>A0A4U9UK59</accession>
<proteinExistence type="predicted"/>
<sequence length="417" mass="48074">MESNFLKQLFQQEFSKIVAVISKGFGLQYIEVAEDIVSETFLLATETWQTNGLPPNPTAWLYTVAKRKTLSHFRRIKIFEEKVMPHLHQEQQIVASNSEFNFSRENIEDSQLKMLFAICTPAIASEAQIGLALRILCGFGIDEIAEAFLSNKETINKRLFRAKEKLRTEKVDLLLPPENEIVKRLDNVLHVIYLLFNEGYYSKTQNQILRKDLCIEALRLALMLARYEKTNVPKTNALIALMCFHSSRFDARHNSDGEFVLYEHQNENLWNRDLIHQGIYFLNNAAAGDELTSYHIEAKIAQCHCTKADTPEKWKEILQLYDRLLRVNYSSATLLNRIFALYKAKGAQTALVEATNLDLVDNHFYFVLLGELYNDIDREKSIANFQRARTLTKNPLEQETIQRKIDALCNSRLSDGG</sequence>